<evidence type="ECO:0000313" key="1">
    <source>
        <dbReference type="EMBL" id="QPB82583.1"/>
    </source>
</evidence>
<organism evidence="1 2">
    <name type="scientific">Pseudoalteromonas rubra</name>
    <dbReference type="NCBI Taxonomy" id="43658"/>
    <lineage>
        <taxon>Bacteria</taxon>
        <taxon>Pseudomonadati</taxon>
        <taxon>Pseudomonadota</taxon>
        <taxon>Gammaproteobacteria</taxon>
        <taxon>Alteromonadales</taxon>
        <taxon>Pseudoalteromonadaceae</taxon>
        <taxon>Pseudoalteromonas</taxon>
    </lineage>
</organism>
<evidence type="ECO:0000313" key="2">
    <source>
        <dbReference type="Proteomes" id="UP000305729"/>
    </source>
</evidence>
<name>A0A5S3UR85_9GAMM</name>
<dbReference type="AlphaFoldDB" id="A0A5S3UR85"/>
<dbReference type="RefSeq" id="WP_125562437.1">
    <property type="nucleotide sequence ID" value="NZ_CP045429.1"/>
</dbReference>
<dbReference type="OrthoDB" id="6313243at2"/>
<accession>A0A5S3UR85</accession>
<proteinExistence type="predicted"/>
<dbReference type="EMBL" id="CP045429">
    <property type="protein sequence ID" value="QPB82583.1"/>
    <property type="molecule type" value="Genomic_DNA"/>
</dbReference>
<protein>
    <submittedName>
        <fullName evidence="1">Uncharacterized protein</fullName>
    </submittedName>
</protein>
<sequence length="102" mass="11007">MKKTLIALATFLSSSTFAATTAPTVPKNLHIYSMTSGATYVDLVATGCSGSRYLLEGNHPKYDAIFSLLMAAQLSDRKVQVIFDKCVNSPNNQGRITGAYLK</sequence>
<reference evidence="1 2" key="1">
    <citation type="submission" date="2019-10" db="EMBL/GenBank/DDBJ databases">
        <title>Pseudoalteromonas rubra S4059.</title>
        <authorList>
            <person name="Paulsen S."/>
            <person name="Wang X."/>
        </authorList>
    </citation>
    <scope>NUCLEOTIDE SEQUENCE [LARGE SCALE GENOMIC DNA]</scope>
    <source>
        <strain evidence="1 2">S4059</strain>
    </source>
</reference>
<gene>
    <name evidence="1" type="ORF">CWC22_006075</name>
</gene>
<dbReference type="Proteomes" id="UP000305729">
    <property type="component" value="Chromosome 1"/>
</dbReference>